<dbReference type="EMBL" id="CP033968">
    <property type="protein sequence ID" value="AZG12088.1"/>
    <property type="molecule type" value="Genomic_DNA"/>
</dbReference>
<sequence>MAKSLTRSCDTVYRGSDVERNRRFGEVTSNGVVFDYTLAGSSGATFTLVREAGQSDEDLEIAAKELCRDRDVIGKIRIARRAD</sequence>
<evidence type="ECO:0000313" key="1">
    <source>
        <dbReference type="EMBL" id="AZG12088.1"/>
    </source>
</evidence>
<dbReference type="AlphaFoldDB" id="A0A3G8GV09"/>
<accession>A0A3G8GV09</accession>
<keyword evidence="1" id="KW-0614">Plasmid</keyword>
<organism evidence="1 2">
    <name type="scientific">Cupriavidus pauculus</name>
    <dbReference type="NCBI Taxonomy" id="82633"/>
    <lineage>
        <taxon>Bacteria</taxon>
        <taxon>Pseudomonadati</taxon>
        <taxon>Pseudomonadota</taxon>
        <taxon>Betaproteobacteria</taxon>
        <taxon>Burkholderiales</taxon>
        <taxon>Burkholderiaceae</taxon>
        <taxon>Cupriavidus</taxon>
    </lineage>
</organism>
<dbReference type="Proteomes" id="UP000270411">
    <property type="component" value="Plasmid unnamed1"/>
</dbReference>
<proteinExistence type="predicted"/>
<protein>
    <submittedName>
        <fullName evidence="1">Uncharacterized protein</fullName>
    </submittedName>
</protein>
<gene>
    <name evidence="1" type="ORF">EHF44_01000</name>
</gene>
<name>A0A3G8GV09_9BURK</name>
<geneLocation type="plasmid" evidence="1">
    <name>unnamed1</name>
</geneLocation>
<evidence type="ECO:0000313" key="2">
    <source>
        <dbReference type="Proteomes" id="UP000270411"/>
    </source>
</evidence>
<dbReference type="OrthoDB" id="8966739at2"/>
<dbReference type="KEGG" id="cpau:EHF44_01000"/>
<reference evidence="2" key="1">
    <citation type="submission" date="2018-11" db="EMBL/GenBank/DDBJ databases">
        <title>FDA dAtabase for Regulatory Grade micrObial Sequences (FDA-ARGOS): Supporting development and validation of Infectious Disease Dx tests.</title>
        <authorList>
            <person name="Goldberg B."/>
            <person name="Campos J."/>
            <person name="Tallon L."/>
            <person name="Sadzewicz L."/>
            <person name="Zhao X."/>
            <person name="Vavikolanu K."/>
            <person name="Mehta A."/>
            <person name="Aluvathingal J."/>
            <person name="Nadendla S."/>
            <person name="Geyer C."/>
            <person name="Nandy P."/>
            <person name="Yan Y."/>
            <person name="Sichtig H."/>
        </authorList>
    </citation>
    <scope>NUCLEOTIDE SEQUENCE [LARGE SCALE GENOMIC DNA]</scope>
    <source>
        <strain evidence="2">FDAARGOS_614</strain>
        <plasmid evidence="2">unnamed1</plasmid>
    </source>
</reference>